<evidence type="ECO:0000313" key="2">
    <source>
        <dbReference type="Proteomes" id="UP000183567"/>
    </source>
</evidence>
<proteinExistence type="predicted"/>
<dbReference type="AlphaFoldDB" id="A0A1J8QHG1"/>
<keyword evidence="2" id="KW-1185">Reference proteome</keyword>
<dbReference type="OrthoDB" id="10261040at2759"/>
<comment type="caution">
    <text evidence="1">The sequence shown here is derived from an EMBL/GenBank/DDBJ whole genome shotgun (WGS) entry which is preliminary data.</text>
</comment>
<accession>A0A1J8QHG1</accession>
<reference evidence="1 2" key="1">
    <citation type="submission" date="2016-03" db="EMBL/GenBank/DDBJ databases">
        <title>Comparative genomics of the ectomycorrhizal sister species Rhizopogon vinicolor and Rhizopogon vesiculosus (Basidiomycota: Boletales) reveals a divergence of the mating type B locus.</title>
        <authorList>
            <person name="Mujic A.B."/>
            <person name="Kuo A."/>
            <person name="Tritt A."/>
            <person name="Lipzen A."/>
            <person name="Chen C."/>
            <person name="Johnson J."/>
            <person name="Sharma A."/>
            <person name="Barry K."/>
            <person name="Grigoriev I.V."/>
            <person name="Spatafora J.W."/>
        </authorList>
    </citation>
    <scope>NUCLEOTIDE SEQUENCE [LARGE SCALE GENOMIC DNA]</scope>
    <source>
        <strain evidence="1 2">AM-OR11-056</strain>
    </source>
</reference>
<dbReference type="Proteomes" id="UP000183567">
    <property type="component" value="Unassembled WGS sequence"/>
</dbReference>
<sequence length="208" mass="22992">MATIKLDVHMLQQDAGTIMKERNIPVPEATLRTLQALFLSTNADDLVHYNPPIFLPESLSIAPSDTEVAPPDITDYLGKLVRVAQHTAESHCYGSFVAGQASESDEFADVGIWLGKGNYQRNHEKEILNKVGLVAWADAEIVQMQELYDQKQIVESSEMGATVKELLDSLDDCHRFFARQDSYFACCLVGQLKRQGCWCGLASIGVAS</sequence>
<protein>
    <submittedName>
        <fullName evidence="1">Uncharacterized protein</fullName>
    </submittedName>
</protein>
<gene>
    <name evidence="1" type="ORF">AZE42_09989</name>
</gene>
<evidence type="ECO:0000313" key="1">
    <source>
        <dbReference type="EMBL" id="OJA11172.1"/>
    </source>
</evidence>
<organism evidence="1 2">
    <name type="scientific">Rhizopogon vesiculosus</name>
    <dbReference type="NCBI Taxonomy" id="180088"/>
    <lineage>
        <taxon>Eukaryota</taxon>
        <taxon>Fungi</taxon>
        <taxon>Dikarya</taxon>
        <taxon>Basidiomycota</taxon>
        <taxon>Agaricomycotina</taxon>
        <taxon>Agaricomycetes</taxon>
        <taxon>Agaricomycetidae</taxon>
        <taxon>Boletales</taxon>
        <taxon>Suillineae</taxon>
        <taxon>Rhizopogonaceae</taxon>
        <taxon>Rhizopogon</taxon>
    </lineage>
</organism>
<dbReference type="EMBL" id="LVVM01005196">
    <property type="protein sequence ID" value="OJA11172.1"/>
    <property type="molecule type" value="Genomic_DNA"/>
</dbReference>
<name>A0A1J8QHG1_9AGAM</name>